<protein>
    <submittedName>
        <fullName evidence="3">General secretion pathway protein GspC</fullName>
    </submittedName>
</protein>
<evidence type="ECO:0000313" key="4">
    <source>
        <dbReference type="Proteomes" id="UP000297891"/>
    </source>
</evidence>
<evidence type="ECO:0000313" key="3">
    <source>
        <dbReference type="EMBL" id="TGK91678.1"/>
    </source>
</evidence>
<dbReference type="RefSeq" id="WP_100790076.1">
    <property type="nucleotide sequence ID" value="NZ_NPDQ01000003.1"/>
</dbReference>
<dbReference type="AlphaFoldDB" id="A0A2M9Y2F2"/>
<dbReference type="Proteomes" id="UP000297891">
    <property type="component" value="Unassembled WGS sequence"/>
</dbReference>
<proteinExistence type="predicted"/>
<keyword evidence="2" id="KW-1133">Transmembrane helix</keyword>
<evidence type="ECO:0000256" key="1">
    <source>
        <dbReference type="SAM" id="MobiDB-lite"/>
    </source>
</evidence>
<accession>A0A2M9Y2F2</accession>
<feature type="region of interest" description="Disordered" evidence="1">
    <location>
        <begin position="176"/>
        <end position="200"/>
    </location>
</feature>
<keyword evidence="2" id="KW-0472">Membrane</keyword>
<gene>
    <name evidence="3" type="ORF">EHQ30_15865</name>
</gene>
<feature type="transmembrane region" description="Helical" evidence="2">
    <location>
        <begin position="12"/>
        <end position="39"/>
    </location>
</feature>
<dbReference type="EMBL" id="RQFP01000014">
    <property type="protein sequence ID" value="TGK91678.1"/>
    <property type="molecule type" value="Genomic_DNA"/>
</dbReference>
<sequence length="304" mass="33790">MNLILQRIQSSQFLTLIPAVLLFSFSLAYLLKLVLLLLFSTETGISVSGNVRPKQMRQEVVLAVSTYEDVVTGNLIRGQVYDPNDATKRGADGAPLDPEIAQDNGDDDQMLVTGTLSGHWSFARVTIREKQNNDSEEYGTGEMVGGYKVQTIEQHYVVLKKGGLSLRVNIGETPAQAKERIRPKDAAGVPSLGPSSQTVQKVLSREDVNRKLKDPNTIYKNARFGPHLVDGKIEGYKIYQVAKDHVFYSLGARGGDIIKRVNGMPLNETEKMLEIWGSIKQAPKITVDLERQGKIITYEFIIRN</sequence>
<dbReference type="Gene3D" id="2.30.42.10">
    <property type="match status" value="1"/>
</dbReference>
<comment type="caution">
    <text evidence="3">The sequence shown here is derived from an EMBL/GenBank/DDBJ whole genome shotgun (WGS) entry which is preliminary data.</text>
</comment>
<name>A0A2M9Y2F2_9LEPT</name>
<evidence type="ECO:0000256" key="2">
    <source>
        <dbReference type="SAM" id="Phobius"/>
    </source>
</evidence>
<reference evidence="3" key="1">
    <citation type="journal article" date="2019" name="PLoS Negl. Trop. Dis.">
        <title>Revisiting the worldwide diversity of Leptospira species in the environment.</title>
        <authorList>
            <person name="Vincent A.T."/>
            <person name="Schiettekatte O."/>
            <person name="Bourhy P."/>
            <person name="Veyrier F.J."/>
            <person name="Picardeau M."/>
        </authorList>
    </citation>
    <scope>NUCLEOTIDE SEQUENCE [LARGE SCALE GENOMIC DNA]</scope>
    <source>
        <strain evidence="3">201800277</strain>
    </source>
</reference>
<organism evidence="3 4">
    <name type="scientific">Leptospira brenneri</name>
    <dbReference type="NCBI Taxonomy" id="2023182"/>
    <lineage>
        <taxon>Bacteria</taxon>
        <taxon>Pseudomonadati</taxon>
        <taxon>Spirochaetota</taxon>
        <taxon>Spirochaetia</taxon>
        <taxon>Leptospirales</taxon>
        <taxon>Leptospiraceae</taxon>
        <taxon>Leptospira</taxon>
    </lineage>
</organism>
<keyword evidence="2" id="KW-0812">Transmembrane</keyword>
<dbReference type="OrthoDB" id="341285at2"/>
<dbReference type="SUPFAM" id="SSF50156">
    <property type="entry name" value="PDZ domain-like"/>
    <property type="match status" value="1"/>
</dbReference>
<keyword evidence="4" id="KW-1185">Reference proteome</keyword>
<dbReference type="InterPro" id="IPR036034">
    <property type="entry name" value="PDZ_sf"/>
</dbReference>